<accession>A0A2N5Y1K7</accession>
<protein>
    <submittedName>
        <fullName evidence="1">Uncharacterized protein</fullName>
    </submittedName>
</protein>
<keyword evidence="2" id="KW-1185">Reference proteome</keyword>
<evidence type="ECO:0000313" key="1">
    <source>
        <dbReference type="EMBL" id="PLW82249.1"/>
    </source>
</evidence>
<dbReference type="AlphaFoldDB" id="A0A2N5Y1K7"/>
<sequence length="171" mass="19240">MINESGDTMLSEMRAGESLVIKKLGSGDALSWLQAAYLYDHGDASMVAIMIERDHTGMLLEDNVKRFLASVVTGARRCAIPKGYKGEPKERLSALLRVLYISEILAVLQSVKICQEMAQDFGEEPADLIATWGQIRHRLHERNRDHIGVGETALKKDLAEFRKRIKKYPDL</sequence>
<dbReference type="EMBL" id="PKLZ01000008">
    <property type="protein sequence ID" value="PLW82249.1"/>
    <property type="molecule type" value="Genomic_DNA"/>
</dbReference>
<gene>
    <name evidence="1" type="ORF">CWI75_10750</name>
</gene>
<evidence type="ECO:0000313" key="2">
    <source>
        <dbReference type="Proteomes" id="UP000234845"/>
    </source>
</evidence>
<reference evidence="2" key="1">
    <citation type="submission" date="2017-11" db="EMBL/GenBank/DDBJ databases">
        <title>The draft genome sequence of Chromatocurvus sp. F02.</title>
        <authorList>
            <person name="Du Z.-J."/>
            <person name="Chang Y.-Q."/>
        </authorList>
    </citation>
    <scope>NUCLEOTIDE SEQUENCE [LARGE SCALE GENOMIC DNA]</scope>
    <source>
        <strain evidence="2">F02</strain>
    </source>
</reference>
<organism evidence="1 2">
    <name type="scientific">Kineobactrum sediminis</name>
    <dbReference type="NCBI Taxonomy" id="1905677"/>
    <lineage>
        <taxon>Bacteria</taxon>
        <taxon>Pseudomonadati</taxon>
        <taxon>Pseudomonadota</taxon>
        <taxon>Gammaproteobacteria</taxon>
        <taxon>Cellvibrionales</taxon>
        <taxon>Halieaceae</taxon>
        <taxon>Kineobactrum</taxon>
    </lineage>
</organism>
<name>A0A2N5Y1K7_9GAMM</name>
<dbReference type="Proteomes" id="UP000234845">
    <property type="component" value="Unassembled WGS sequence"/>
</dbReference>
<dbReference type="RefSeq" id="WP_101521501.1">
    <property type="nucleotide sequence ID" value="NZ_PKLZ01000008.1"/>
</dbReference>
<comment type="caution">
    <text evidence="1">The sequence shown here is derived from an EMBL/GenBank/DDBJ whole genome shotgun (WGS) entry which is preliminary data.</text>
</comment>
<proteinExistence type="predicted"/>